<name>A0A653DWH5_CALMS</name>
<protein>
    <submittedName>
        <fullName evidence="1">Uncharacterized protein</fullName>
    </submittedName>
</protein>
<proteinExistence type="predicted"/>
<organism evidence="1 2">
    <name type="scientific">Callosobruchus maculatus</name>
    <name type="common">Southern cowpea weevil</name>
    <name type="synonym">Pulse bruchid</name>
    <dbReference type="NCBI Taxonomy" id="64391"/>
    <lineage>
        <taxon>Eukaryota</taxon>
        <taxon>Metazoa</taxon>
        <taxon>Ecdysozoa</taxon>
        <taxon>Arthropoda</taxon>
        <taxon>Hexapoda</taxon>
        <taxon>Insecta</taxon>
        <taxon>Pterygota</taxon>
        <taxon>Neoptera</taxon>
        <taxon>Endopterygota</taxon>
        <taxon>Coleoptera</taxon>
        <taxon>Polyphaga</taxon>
        <taxon>Cucujiformia</taxon>
        <taxon>Chrysomeloidea</taxon>
        <taxon>Chrysomelidae</taxon>
        <taxon>Bruchinae</taxon>
        <taxon>Bruchini</taxon>
        <taxon>Callosobruchus</taxon>
    </lineage>
</organism>
<reference evidence="1 2" key="1">
    <citation type="submission" date="2019-01" db="EMBL/GenBank/DDBJ databases">
        <authorList>
            <person name="Sayadi A."/>
        </authorList>
    </citation>
    <scope>NUCLEOTIDE SEQUENCE [LARGE SCALE GENOMIC DNA]</scope>
</reference>
<gene>
    <name evidence="1" type="ORF">CALMAC_LOCUS20741</name>
</gene>
<dbReference type="EMBL" id="CAACVG010015123">
    <property type="protein sequence ID" value="VEN64110.1"/>
    <property type="molecule type" value="Genomic_DNA"/>
</dbReference>
<accession>A0A653DWH5</accession>
<keyword evidence="2" id="KW-1185">Reference proteome</keyword>
<dbReference type="Proteomes" id="UP000410492">
    <property type="component" value="Unassembled WGS sequence"/>
</dbReference>
<sequence length="9" mass="1093">MSIICSYYN</sequence>
<evidence type="ECO:0000313" key="1">
    <source>
        <dbReference type="EMBL" id="VEN64110.1"/>
    </source>
</evidence>
<evidence type="ECO:0000313" key="2">
    <source>
        <dbReference type="Proteomes" id="UP000410492"/>
    </source>
</evidence>